<sequence>MYCRQPTSREGHPMRLWTRRRLLLSTASAASTAALAATASAPAHALTGKPPAPDDAIVRRLGSLPGVRIVEERPSTEPGYRLFVLGLRQPVDHTDPSAGTFEQRLTLLHTSTERPTVLFTTGYGAVLTSRFTEPTVLLGGNQLQVEHRYFGTSLPSVHDYSHLTVRQAADDHHRVVRTFRRLYPGAWISTGGSKGGMASVYHRRFHPHDVDGTVAYAAPNNVDDRDDSAYLRFLETVGTAADREAIRTAQRRLLLHRAELVARYEAATTAAGDTFRIVGSADKAFEIAVLRAPFMFWQNGGSAADRAALPGPDATADRLYTWLDDTAGLSLYADTVARAYIPYWYQLATEMGYLDVPTAHLSDLLRHPGAVEPRTFVPRDIPVRFDPDAMPDIDRWVRRSGTRLLFVNGTRDPSTAESFPPGRHDSRVLWVPDANHHTTLADLPAADRAEATAMLTRWAART</sequence>
<keyword evidence="1" id="KW-0645">Protease</keyword>
<protein>
    <submittedName>
        <fullName evidence="5">Aminopeptidase</fullName>
    </submittedName>
</protein>
<evidence type="ECO:0000256" key="4">
    <source>
        <dbReference type="SAM" id="SignalP"/>
    </source>
</evidence>
<dbReference type="GO" id="GO:0004177">
    <property type="term" value="F:aminopeptidase activity"/>
    <property type="evidence" value="ECO:0007669"/>
    <property type="project" value="UniProtKB-KW"/>
</dbReference>
<reference evidence="5 6" key="1">
    <citation type="submission" date="2017-09" db="EMBL/GenBank/DDBJ databases">
        <authorList>
            <person name="Lee N."/>
            <person name="Cho B.-K."/>
        </authorList>
    </citation>
    <scope>NUCLEOTIDE SEQUENCE [LARGE SCALE GENOMIC DNA]</scope>
    <source>
        <strain evidence="5 6">ATCC 39115</strain>
    </source>
</reference>
<keyword evidence="2 4" id="KW-0732">Signal</keyword>
<dbReference type="EMBL" id="CP023700">
    <property type="protein sequence ID" value="QEU85932.1"/>
    <property type="molecule type" value="Genomic_DNA"/>
</dbReference>
<gene>
    <name evidence="5" type="ORF">CP969_15360</name>
</gene>
<proteinExistence type="predicted"/>
<dbReference type="PANTHER" id="PTHR11010:SF38">
    <property type="entry name" value="LYSOSOMAL PRO-X CARBOXYPEPTIDASE"/>
    <property type="match status" value="1"/>
</dbReference>
<dbReference type="Pfam" id="PF05576">
    <property type="entry name" value="Peptidase_S37"/>
    <property type="match status" value="1"/>
</dbReference>
<dbReference type="SUPFAM" id="SSF53474">
    <property type="entry name" value="alpha/beta-Hydrolases"/>
    <property type="match status" value="1"/>
</dbReference>
<evidence type="ECO:0000256" key="2">
    <source>
        <dbReference type="ARBA" id="ARBA00022729"/>
    </source>
</evidence>
<organism evidence="5 6">
    <name type="scientific">Streptomyces viridosporus T7A</name>
    <dbReference type="NCBI Taxonomy" id="665577"/>
    <lineage>
        <taxon>Bacteria</taxon>
        <taxon>Bacillati</taxon>
        <taxon>Actinomycetota</taxon>
        <taxon>Actinomycetes</taxon>
        <taxon>Kitasatosporales</taxon>
        <taxon>Streptomycetaceae</taxon>
        <taxon>Streptomyces</taxon>
    </lineage>
</organism>
<dbReference type="InterPro" id="IPR029058">
    <property type="entry name" value="AB_hydrolase_fold"/>
</dbReference>
<feature type="signal peptide" evidence="4">
    <location>
        <begin position="1"/>
        <end position="36"/>
    </location>
</feature>
<dbReference type="PROSITE" id="PS51318">
    <property type="entry name" value="TAT"/>
    <property type="match status" value="1"/>
</dbReference>
<evidence type="ECO:0000313" key="5">
    <source>
        <dbReference type="EMBL" id="QEU85932.1"/>
    </source>
</evidence>
<keyword evidence="3" id="KW-0378">Hydrolase</keyword>
<dbReference type="Gene3D" id="3.40.50.1820">
    <property type="entry name" value="alpha/beta hydrolase"/>
    <property type="match status" value="1"/>
</dbReference>
<dbReference type="InterPro" id="IPR008761">
    <property type="entry name" value="Peptidase_S37"/>
</dbReference>
<dbReference type="Proteomes" id="UP000327143">
    <property type="component" value="Chromosome"/>
</dbReference>
<evidence type="ECO:0000313" key="6">
    <source>
        <dbReference type="Proteomes" id="UP000327143"/>
    </source>
</evidence>
<evidence type="ECO:0000256" key="3">
    <source>
        <dbReference type="ARBA" id="ARBA00022801"/>
    </source>
</evidence>
<accession>A0ABX6ADP6</accession>
<keyword evidence="5" id="KW-0031">Aminopeptidase</keyword>
<evidence type="ECO:0000256" key="1">
    <source>
        <dbReference type="ARBA" id="ARBA00022670"/>
    </source>
</evidence>
<feature type="chain" id="PRO_5045383382" evidence="4">
    <location>
        <begin position="37"/>
        <end position="462"/>
    </location>
</feature>
<dbReference type="InterPro" id="IPR006311">
    <property type="entry name" value="TAT_signal"/>
</dbReference>
<name>A0ABX6ADP6_STRVD</name>
<keyword evidence="6" id="KW-1185">Reference proteome</keyword>
<dbReference type="PANTHER" id="PTHR11010">
    <property type="entry name" value="PROTEASE S28 PRO-X CARBOXYPEPTIDASE-RELATED"/>
    <property type="match status" value="1"/>
</dbReference>